<dbReference type="Gene3D" id="1.10.3470.10">
    <property type="entry name" value="ABC transporter involved in vitamin B12 uptake, BtuC"/>
    <property type="match status" value="1"/>
</dbReference>
<dbReference type="EMBL" id="CP001778">
    <property type="protein sequence ID" value="ADD42423.1"/>
    <property type="molecule type" value="Genomic_DNA"/>
</dbReference>
<proteinExistence type="inferred from homology"/>
<dbReference type="PANTHER" id="PTHR30472:SF24">
    <property type="entry name" value="FERRIC ENTEROBACTIN TRANSPORT SYSTEM PERMEASE PROTEIN FEPG"/>
    <property type="match status" value="1"/>
</dbReference>
<evidence type="ECO:0000313" key="9">
    <source>
        <dbReference type="EMBL" id="ADD42423.1"/>
    </source>
</evidence>
<dbReference type="InterPro" id="IPR037294">
    <property type="entry name" value="ABC_BtuC-like"/>
</dbReference>
<keyword evidence="10" id="KW-1185">Reference proteome</keyword>
<protein>
    <submittedName>
        <fullName evidence="9">Transport system permease protein</fullName>
    </submittedName>
</protein>
<reference evidence="9 10" key="1">
    <citation type="journal article" date="2009" name="Stand. Genomic Sci.">
        <title>Complete genome sequence of Stackebrandtia nassauensis type strain (LLR-40K-21).</title>
        <authorList>
            <person name="Munk C."/>
            <person name="Lapidus A."/>
            <person name="Copeland A."/>
            <person name="Jando M."/>
            <person name="Mayilraj S."/>
            <person name="Glavina Del Rio T."/>
            <person name="Nolan M."/>
            <person name="Chen F."/>
            <person name="Lucas S."/>
            <person name="Tice H."/>
            <person name="Cheng J.F."/>
            <person name="Han C."/>
            <person name="Detter J.C."/>
            <person name="Bruce D."/>
            <person name="Goodwin L."/>
            <person name="Chain P."/>
            <person name="Pitluck S."/>
            <person name="Goker M."/>
            <person name="Ovchinikova G."/>
            <person name="Pati A."/>
            <person name="Ivanova N."/>
            <person name="Mavromatis K."/>
            <person name="Chen A."/>
            <person name="Palaniappan K."/>
            <person name="Land M."/>
            <person name="Hauser L."/>
            <person name="Chang Y.J."/>
            <person name="Jeffries C.D."/>
            <person name="Bristow J."/>
            <person name="Eisen J.A."/>
            <person name="Markowitz V."/>
            <person name="Hugenholtz P."/>
            <person name="Kyrpides N.C."/>
            <person name="Klenk H.P."/>
        </authorList>
    </citation>
    <scope>NUCLEOTIDE SEQUENCE [LARGE SCALE GENOMIC DNA]</scope>
    <source>
        <strain evidence="10">DSM 44728 / CIP 108903 / NRRL B-16338 / NBRC 102104 / LLR-40K-21</strain>
    </source>
</reference>
<dbReference type="GO" id="GO:0022857">
    <property type="term" value="F:transmembrane transporter activity"/>
    <property type="evidence" value="ECO:0007669"/>
    <property type="project" value="InterPro"/>
</dbReference>
<dbReference type="PANTHER" id="PTHR30472">
    <property type="entry name" value="FERRIC ENTEROBACTIN TRANSPORT SYSTEM PERMEASE PROTEIN"/>
    <property type="match status" value="1"/>
</dbReference>
<accession>D3Q7F2</accession>
<dbReference type="AlphaFoldDB" id="D3Q7F2"/>
<dbReference type="GO" id="GO:0005886">
    <property type="term" value="C:plasma membrane"/>
    <property type="evidence" value="ECO:0007669"/>
    <property type="project" value="UniProtKB-SubCell"/>
</dbReference>
<comment type="similarity">
    <text evidence="2">Belongs to the binding-protein-dependent transport system permease family. FecCD subfamily.</text>
</comment>
<dbReference type="SUPFAM" id="SSF81345">
    <property type="entry name" value="ABC transporter involved in vitamin B12 uptake, BtuC"/>
    <property type="match status" value="1"/>
</dbReference>
<evidence type="ECO:0000256" key="5">
    <source>
        <dbReference type="ARBA" id="ARBA00022692"/>
    </source>
</evidence>
<feature type="transmembrane region" description="Helical" evidence="8">
    <location>
        <begin position="257"/>
        <end position="286"/>
    </location>
</feature>
<evidence type="ECO:0000256" key="6">
    <source>
        <dbReference type="ARBA" id="ARBA00022989"/>
    </source>
</evidence>
<evidence type="ECO:0000313" key="10">
    <source>
        <dbReference type="Proteomes" id="UP000000844"/>
    </source>
</evidence>
<feature type="transmembrane region" description="Helical" evidence="8">
    <location>
        <begin position="27"/>
        <end position="52"/>
    </location>
</feature>
<feature type="transmembrane region" description="Helical" evidence="8">
    <location>
        <begin position="86"/>
        <end position="106"/>
    </location>
</feature>
<keyword evidence="5 8" id="KW-0812">Transmembrane</keyword>
<evidence type="ECO:0000256" key="1">
    <source>
        <dbReference type="ARBA" id="ARBA00004651"/>
    </source>
</evidence>
<feature type="transmembrane region" description="Helical" evidence="8">
    <location>
        <begin position="170"/>
        <end position="192"/>
    </location>
</feature>
<feature type="transmembrane region" description="Helical" evidence="8">
    <location>
        <begin position="298"/>
        <end position="319"/>
    </location>
</feature>
<dbReference type="CDD" id="cd06550">
    <property type="entry name" value="TM_ABC_iron-siderophores_like"/>
    <property type="match status" value="1"/>
</dbReference>
<dbReference type="InterPro" id="IPR000522">
    <property type="entry name" value="ABC_transptr_permease_BtuC"/>
</dbReference>
<comment type="subcellular location">
    <subcellularLocation>
        <location evidence="1">Cell membrane</location>
        <topology evidence="1">Multi-pass membrane protein</topology>
    </subcellularLocation>
</comment>
<evidence type="ECO:0000256" key="4">
    <source>
        <dbReference type="ARBA" id="ARBA00022475"/>
    </source>
</evidence>
<name>D3Q7F2_STANL</name>
<evidence type="ECO:0000256" key="2">
    <source>
        <dbReference type="ARBA" id="ARBA00007935"/>
    </source>
</evidence>
<dbReference type="Proteomes" id="UP000000844">
    <property type="component" value="Chromosome"/>
</dbReference>
<dbReference type="STRING" id="446470.Snas_2747"/>
<keyword evidence="7 8" id="KW-0472">Membrane</keyword>
<evidence type="ECO:0000256" key="7">
    <source>
        <dbReference type="ARBA" id="ARBA00023136"/>
    </source>
</evidence>
<keyword evidence="4" id="KW-1003">Cell membrane</keyword>
<keyword evidence="3" id="KW-0813">Transport</keyword>
<dbReference type="HOGENOM" id="CLU_013016_1_1_11"/>
<dbReference type="Pfam" id="PF01032">
    <property type="entry name" value="FecCD"/>
    <property type="match status" value="1"/>
</dbReference>
<dbReference type="GO" id="GO:0033214">
    <property type="term" value="P:siderophore-iron import into cell"/>
    <property type="evidence" value="ECO:0007669"/>
    <property type="project" value="TreeGrafter"/>
</dbReference>
<evidence type="ECO:0000256" key="8">
    <source>
        <dbReference type="SAM" id="Phobius"/>
    </source>
</evidence>
<gene>
    <name evidence="9" type="ordered locus">Snas_2747</name>
</gene>
<organism evidence="9 10">
    <name type="scientific">Stackebrandtia nassauensis (strain DSM 44728 / CIP 108903 / NRRL B-16338 / NBRC 102104 / LLR-40K-21)</name>
    <dbReference type="NCBI Taxonomy" id="446470"/>
    <lineage>
        <taxon>Bacteria</taxon>
        <taxon>Bacillati</taxon>
        <taxon>Actinomycetota</taxon>
        <taxon>Actinomycetes</taxon>
        <taxon>Glycomycetales</taxon>
        <taxon>Glycomycetaceae</taxon>
        <taxon>Stackebrandtia</taxon>
    </lineage>
</organism>
<keyword evidence="6 8" id="KW-1133">Transmembrane helix</keyword>
<feature type="transmembrane region" description="Helical" evidence="8">
    <location>
        <begin position="325"/>
        <end position="346"/>
    </location>
</feature>
<dbReference type="KEGG" id="sna:Snas_2747"/>
<sequence>MTDIAKDRTWPGKPFWTLRLGPLRARLAIRATLAVAVATALIVVLLVTALMLGKLSLGVGEVLSVLTGQETGFHRTVVLEWRAPRAVMALALGVALGCAGAIFQTITRNPLASPDILGVSTGGFTGYLTMAVLAGGGLALGTVGALVGAFGAAAAIYLLAFRHGVQGYRLIVVGIAVSAVLTSFNTWLITVADLDVAVSAAVWGNGDLTGSDWIATGVVCAAVALLGTVSAVLAPGLRQLDLGDDAAAGLGVGVERLRLILIAIAVTATAVATAVSGPIAFVAFAAPQIARRVMRTPGVPLGGAAVFGALLLLAADLIGQHLVPAALPAGIITVVLGGGYLVWLLIEETRRRR</sequence>
<dbReference type="eggNOG" id="COG4779">
    <property type="taxonomic scope" value="Bacteria"/>
</dbReference>
<feature type="transmembrane region" description="Helical" evidence="8">
    <location>
        <begin position="127"/>
        <end position="158"/>
    </location>
</feature>
<dbReference type="RefSeq" id="WP_013017994.1">
    <property type="nucleotide sequence ID" value="NC_013947.1"/>
</dbReference>
<evidence type="ECO:0000256" key="3">
    <source>
        <dbReference type="ARBA" id="ARBA00022448"/>
    </source>
</evidence>